<dbReference type="Pfam" id="PF05192">
    <property type="entry name" value="MutS_III"/>
    <property type="match status" value="1"/>
</dbReference>
<dbReference type="Gene3D" id="1.10.1420.10">
    <property type="match status" value="1"/>
</dbReference>
<evidence type="ECO:0000313" key="8">
    <source>
        <dbReference type="EMBL" id="QHT80538.1"/>
    </source>
</evidence>
<evidence type="ECO:0000259" key="7">
    <source>
        <dbReference type="SMART" id="SM00534"/>
    </source>
</evidence>
<dbReference type="InterPro" id="IPR045076">
    <property type="entry name" value="MutS"/>
</dbReference>
<dbReference type="InterPro" id="IPR036678">
    <property type="entry name" value="MutS_con_dom_sf"/>
</dbReference>
<dbReference type="Gene3D" id="3.40.1170.10">
    <property type="entry name" value="DNA repair protein MutS, domain I"/>
    <property type="match status" value="1"/>
</dbReference>
<dbReference type="SUPFAM" id="SSF53150">
    <property type="entry name" value="DNA repair protein MutS, domain II"/>
    <property type="match status" value="1"/>
</dbReference>
<organism evidence="8">
    <name type="scientific">viral metagenome</name>
    <dbReference type="NCBI Taxonomy" id="1070528"/>
    <lineage>
        <taxon>unclassified sequences</taxon>
        <taxon>metagenomes</taxon>
        <taxon>organismal metagenomes</taxon>
    </lineage>
</organism>
<evidence type="ECO:0000256" key="4">
    <source>
        <dbReference type="ARBA" id="ARBA00022840"/>
    </source>
</evidence>
<feature type="domain" description="DNA mismatch repair protein MutS core" evidence="6">
    <location>
        <begin position="335"/>
        <end position="696"/>
    </location>
</feature>
<dbReference type="GO" id="GO:0032301">
    <property type="term" value="C:MutSalpha complex"/>
    <property type="evidence" value="ECO:0007669"/>
    <property type="project" value="TreeGrafter"/>
</dbReference>
<keyword evidence="3" id="KW-0227">DNA damage</keyword>
<dbReference type="PIRSF" id="PIRSF037677">
    <property type="entry name" value="DNA_mis_repair_Msh6"/>
    <property type="match status" value="1"/>
</dbReference>
<dbReference type="CDD" id="cd00085">
    <property type="entry name" value="HNHc"/>
    <property type="match status" value="1"/>
</dbReference>
<dbReference type="InterPro" id="IPR003615">
    <property type="entry name" value="HNH_nuc"/>
</dbReference>
<dbReference type="InterPro" id="IPR000432">
    <property type="entry name" value="DNA_mismatch_repair_MutS_C"/>
</dbReference>
<dbReference type="PANTHER" id="PTHR11361:SF148">
    <property type="entry name" value="DNA MISMATCH REPAIR PROTEIN MSH6"/>
    <property type="match status" value="1"/>
</dbReference>
<dbReference type="SUPFAM" id="SSF55271">
    <property type="entry name" value="DNA repair protein MutS, domain I"/>
    <property type="match status" value="1"/>
</dbReference>
<dbReference type="PANTHER" id="PTHR11361">
    <property type="entry name" value="DNA MISMATCH REPAIR PROTEIN MUTS FAMILY MEMBER"/>
    <property type="match status" value="1"/>
</dbReference>
<dbReference type="GO" id="GO:0005524">
    <property type="term" value="F:ATP binding"/>
    <property type="evidence" value="ECO:0007669"/>
    <property type="project" value="UniProtKB-KW"/>
</dbReference>
<dbReference type="Pfam" id="PF00488">
    <property type="entry name" value="MutS_V"/>
    <property type="match status" value="1"/>
</dbReference>
<keyword evidence="5" id="KW-0238">DNA-binding</keyword>
<protein>
    <recommendedName>
        <fullName evidence="9">DNA mismatch repair proteins mutS family domain-containing protein</fullName>
    </recommendedName>
</protein>
<dbReference type="SUPFAM" id="SSF52540">
    <property type="entry name" value="P-loop containing nucleoside triphosphate hydrolases"/>
    <property type="match status" value="1"/>
</dbReference>
<evidence type="ECO:0000256" key="5">
    <source>
        <dbReference type="ARBA" id="ARBA00023125"/>
    </source>
</evidence>
<evidence type="ECO:0000256" key="1">
    <source>
        <dbReference type="ARBA" id="ARBA00006271"/>
    </source>
</evidence>
<evidence type="ECO:0008006" key="9">
    <source>
        <dbReference type="Google" id="ProtNLM"/>
    </source>
</evidence>
<feature type="domain" description="DNA mismatch repair proteins mutS family" evidence="7">
    <location>
        <begin position="720"/>
        <end position="910"/>
    </location>
</feature>
<name>A0A6C0HIS3_9ZZZZ</name>
<keyword evidence="2" id="KW-0547">Nucleotide-binding</keyword>
<proteinExistence type="inferred from homology"/>
<dbReference type="GO" id="GO:0140664">
    <property type="term" value="F:ATP-dependent DNA damage sensor activity"/>
    <property type="evidence" value="ECO:0007669"/>
    <property type="project" value="InterPro"/>
</dbReference>
<dbReference type="GO" id="GO:0030983">
    <property type="term" value="F:mismatched DNA binding"/>
    <property type="evidence" value="ECO:0007669"/>
    <property type="project" value="InterPro"/>
</dbReference>
<dbReference type="EMBL" id="MN739971">
    <property type="protein sequence ID" value="QHT80538.1"/>
    <property type="molecule type" value="Genomic_DNA"/>
</dbReference>
<keyword evidence="4" id="KW-0067">ATP-binding</keyword>
<dbReference type="InterPro" id="IPR036187">
    <property type="entry name" value="DNA_mismatch_repair_MutS_sf"/>
</dbReference>
<dbReference type="InterPro" id="IPR027417">
    <property type="entry name" value="P-loop_NTPase"/>
</dbReference>
<dbReference type="SMART" id="SM00533">
    <property type="entry name" value="MUTSd"/>
    <property type="match status" value="1"/>
</dbReference>
<evidence type="ECO:0000256" key="2">
    <source>
        <dbReference type="ARBA" id="ARBA00022741"/>
    </source>
</evidence>
<comment type="similarity">
    <text evidence="1">Belongs to the DNA mismatch repair MutS family.</text>
</comment>
<dbReference type="InterPro" id="IPR016151">
    <property type="entry name" value="DNA_mismatch_repair_MutS_N"/>
</dbReference>
<dbReference type="SUPFAM" id="SSF48334">
    <property type="entry name" value="DNA repair protein MutS, domain III"/>
    <property type="match status" value="1"/>
</dbReference>
<dbReference type="SMART" id="SM00534">
    <property type="entry name" value="MUTSac"/>
    <property type="match status" value="1"/>
</dbReference>
<evidence type="ECO:0000256" key="3">
    <source>
        <dbReference type="ARBA" id="ARBA00022763"/>
    </source>
</evidence>
<accession>A0A6C0HIS3</accession>
<dbReference type="Pfam" id="PF01624">
    <property type="entry name" value="MutS_I"/>
    <property type="match status" value="1"/>
</dbReference>
<dbReference type="GO" id="GO:0006298">
    <property type="term" value="P:mismatch repair"/>
    <property type="evidence" value="ECO:0007669"/>
    <property type="project" value="InterPro"/>
</dbReference>
<dbReference type="InterPro" id="IPR007695">
    <property type="entry name" value="DNA_mismatch_repair_MutS-lik_N"/>
</dbReference>
<dbReference type="Gene3D" id="3.40.50.300">
    <property type="entry name" value="P-loop containing nucleotide triphosphate hydrolases"/>
    <property type="match status" value="1"/>
</dbReference>
<dbReference type="AlphaFoldDB" id="A0A6C0HIS3"/>
<reference evidence="8" key="1">
    <citation type="journal article" date="2020" name="Nature">
        <title>Giant virus diversity and host interactions through global metagenomics.</title>
        <authorList>
            <person name="Schulz F."/>
            <person name="Roux S."/>
            <person name="Paez-Espino D."/>
            <person name="Jungbluth S."/>
            <person name="Walsh D.A."/>
            <person name="Denef V.J."/>
            <person name="McMahon K.D."/>
            <person name="Konstantinidis K.T."/>
            <person name="Eloe-Fadrosh E.A."/>
            <person name="Kyrpides N.C."/>
            <person name="Woyke T."/>
        </authorList>
    </citation>
    <scope>NUCLEOTIDE SEQUENCE</scope>
    <source>
        <strain evidence="8">GVMAG-M-3300023184-120</strain>
    </source>
</reference>
<sequence length="1006" mass="115833">MRENIMSQISNIYDEYFECVNIHTKQCGEKTVVLMQVGDFYEMYDSAFQDTTKFNALQEIIQYCSLATSCSRTYKGQPLMMAGINIISLDKYVQMIVDAGYNAVIYVQTKEYDEKNKKLKRVLSEIHSPGTFINTTTYTELQTSNHILCIWLESHTNKISFGVSVINTYDGKSFTYQGSVSDKIQCTSFDELENFVSIYRPKECIIITNFISEQIYQSVLQQSGFNENTHIHVHKYDSTKKEVINCGKQTYIQHILNSHFGDDCLFQCNQFLQYIYATQAFCFLLHFIHERNPSLIKHIYMPIFTNVSKYTILANHTLKQLNILSDGTENGKECGNLQSVHSFLNKCNSAIGKRRFHSIMTHPTFDEKWLNTEYEMMERFLENDAMIPALRINIKQLVDIDKICKQISNRKLIPFGLSQLNTSLEHIEQIYTCLFEMPDVVKYLCESDFVTSVNEGKNSNSNNTKFRDNIVELTTFLDSHIYLEKCTSCTSMTNFEENIIRPNICESLDKLVNLYEKSKRQLDCIQEFFESLFESKKAGGAEFIKRNCTEKNGVSLQLTKPRSEILKKQFQTKPPMVELREDVKFTYAEIQFTSPGKNTIEIRFPLLDSICTNITRLKNAINSEISIQYLKILEKIDDTFINTIGQCSLFVGKLDVLLSKCYCAKAYNYKKPTLVSDAPKSCIHAKDVRHVLIEQLLKQEVYVPNDISLGLRQIDFEEIVDGILLYGTNAVGKTSLIRSLGICIVMAQCGMFVPCSEFVFKPYKSIYSRILSNDNLFKGLSTFAVEMSELRVILEQSDENSFIMGDELCSGTETESALSIVIASLEILHAKQSTFMFATHFHELVDYDELKELTRIRLKHLQVKYDESTQNLIYERKMQDGPGTSSYGLEVCKSLFMGKDFLERAYFLRSSHFEQTKGPLSIDSSRYNSQKLKGKCELCDKQMNSNEIHHIGEQRYADENGFIDSYHKNHVGNLMTLCTKCHDKLHSSPDDTKKRRTKTTLGYKFV</sequence>
<evidence type="ECO:0000259" key="6">
    <source>
        <dbReference type="SMART" id="SM00533"/>
    </source>
</evidence>
<dbReference type="InterPro" id="IPR017261">
    <property type="entry name" value="DNA_mismatch_repair_MutS/MSH"/>
</dbReference>
<dbReference type="InterPro" id="IPR007696">
    <property type="entry name" value="DNA_mismatch_repair_MutS_core"/>
</dbReference>